<keyword evidence="4" id="KW-1185">Reference proteome</keyword>
<organism evidence="3 4">
    <name type="scientific">Viridothelium virens</name>
    <name type="common">Speckled blister lichen</name>
    <name type="synonym">Trypethelium virens</name>
    <dbReference type="NCBI Taxonomy" id="1048519"/>
    <lineage>
        <taxon>Eukaryota</taxon>
        <taxon>Fungi</taxon>
        <taxon>Dikarya</taxon>
        <taxon>Ascomycota</taxon>
        <taxon>Pezizomycotina</taxon>
        <taxon>Dothideomycetes</taxon>
        <taxon>Dothideomycetes incertae sedis</taxon>
        <taxon>Trypetheliales</taxon>
        <taxon>Trypetheliaceae</taxon>
        <taxon>Viridothelium</taxon>
    </lineage>
</organism>
<dbReference type="CDD" id="cd18186">
    <property type="entry name" value="BTB_POZ_ZBTB_KLHL-like"/>
    <property type="match status" value="1"/>
</dbReference>
<dbReference type="PANTHER" id="PTHR47843:SF5">
    <property type="entry name" value="BTB_POZ DOMAIN PROTEIN"/>
    <property type="match status" value="1"/>
</dbReference>
<dbReference type="PANTHER" id="PTHR47843">
    <property type="entry name" value="BTB DOMAIN-CONTAINING PROTEIN-RELATED"/>
    <property type="match status" value="1"/>
</dbReference>
<reference evidence="3" key="1">
    <citation type="journal article" date="2020" name="Stud. Mycol.">
        <title>101 Dothideomycetes genomes: a test case for predicting lifestyles and emergence of pathogens.</title>
        <authorList>
            <person name="Haridas S."/>
            <person name="Albert R."/>
            <person name="Binder M."/>
            <person name="Bloem J."/>
            <person name="Labutti K."/>
            <person name="Salamov A."/>
            <person name="Andreopoulos B."/>
            <person name="Baker S."/>
            <person name="Barry K."/>
            <person name="Bills G."/>
            <person name="Bluhm B."/>
            <person name="Cannon C."/>
            <person name="Castanera R."/>
            <person name="Culley D."/>
            <person name="Daum C."/>
            <person name="Ezra D."/>
            <person name="Gonzalez J."/>
            <person name="Henrissat B."/>
            <person name="Kuo A."/>
            <person name="Liang C."/>
            <person name="Lipzen A."/>
            <person name="Lutzoni F."/>
            <person name="Magnuson J."/>
            <person name="Mondo S."/>
            <person name="Nolan M."/>
            <person name="Ohm R."/>
            <person name="Pangilinan J."/>
            <person name="Park H.-J."/>
            <person name="Ramirez L."/>
            <person name="Alfaro M."/>
            <person name="Sun H."/>
            <person name="Tritt A."/>
            <person name="Yoshinaga Y."/>
            <person name="Zwiers L.-H."/>
            <person name="Turgeon B."/>
            <person name="Goodwin S."/>
            <person name="Spatafora J."/>
            <person name="Crous P."/>
            <person name="Grigoriev I."/>
        </authorList>
    </citation>
    <scope>NUCLEOTIDE SEQUENCE</scope>
    <source>
        <strain evidence="3">Tuck. ex Michener</strain>
    </source>
</reference>
<protein>
    <recommendedName>
        <fullName evidence="2">BTB domain-containing protein</fullName>
    </recommendedName>
</protein>
<feature type="compositionally biased region" description="Polar residues" evidence="1">
    <location>
        <begin position="153"/>
        <end position="169"/>
    </location>
</feature>
<accession>A0A6A6H2N9</accession>
<dbReference type="PROSITE" id="PS50097">
    <property type="entry name" value="BTB"/>
    <property type="match status" value="1"/>
</dbReference>
<evidence type="ECO:0000313" key="3">
    <source>
        <dbReference type="EMBL" id="KAF2232147.1"/>
    </source>
</evidence>
<evidence type="ECO:0000259" key="2">
    <source>
        <dbReference type="PROSITE" id="PS50097"/>
    </source>
</evidence>
<feature type="compositionally biased region" description="Acidic residues" evidence="1">
    <location>
        <begin position="170"/>
        <end position="179"/>
    </location>
</feature>
<feature type="domain" description="BTB" evidence="2">
    <location>
        <begin position="22"/>
        <end position="81"/>
    </location>
</feature>
<dbReference type="AlphaFoldDB" id="A0A6A6H2N9"/>
<dbReference type="Pfam" id="PF00651">
    <property type="entry name" value="BTB"/>
    <property type="match status" value="1"/>
</dbReference>
<dbReference type="InterPro" id="IPR011333">
    <property type="entry name" value="SKP1/BTB/POZ_sf"/>
</dbReference>
<evidence type="ECO:0000313" key="4">
    <source>
        <dbReference type="Proteomes" id="UP000800092"/>
    </source>
</evidence>
<dbReference type="Gene3D" id="3.30.710.10">
    <property type="entry name" value="Potassium Channel Kv1.1, Chain A"/>
    <property type="match status" value="1"/>
</dbReference>
<name>A0A6A6H2N9_VIRVR</name>
<dbReference type="InterPro" id="IPR000210">
    <property type="entry name" value="BTB/POZ_dom"/>
</dbReference>
<evidence type="ECO:0000256" key="1">
    <source>
        <dbReference type="SAM" id="MobiDB-lite"/>
    </source>
</evidence>
<sequence length="291" mass="32598">MEASHSDLMRAMATLLEGGKYSDLTVSCGQQKFAVHKAIICSRSGFFEGACNHPFKESTTGVIDLSEDDEECVRHMVDYFYHLDYLNLPKRRTSLNFAHRRISQSRRRRASSSLKLNLSMIEDPLLACAATNPVPQFDPDRPLTPPEDDSESKQLQAPTEFPSSSQSPSDEGEDFEFEPSDPVQATKEPNLVLHAKVYAIADKYDIPGLKALARRKFEVQVAQHWDCAEFPDALEEVYCSTIDTDRGLRDVVLQSFRENPRLAVKAEVEAAVRDLAPLAFELYKVASGLPV</sequence>
<dbReference type="OrthoDB" id="6359816at2759"/>
<feature type="region of interest" description="Disordered" evidence="1">
    <location>
        <begin position="134"/>
        <end position="188"/>
    </location>
</feature>
<dbReference type="SMART" id="SM00225">
    <property type="entry name" value="BTB"/>
    <property type="match status" value="1"/>
</dbReference>
<proteinExistence type="predicted"/>
<gene>
    <name evidence="3" type="ORF">EV356DRAFT_257268</name>
</gene>
<dbReference type="Proteomes" id="UP000800092">
    <property type="component" value="Unassembled WGS sequence"/>
</dbReference>
<dbReference type="EMBL" id="ML991818">
    <property type="protein sequence ID" value="KAF2232147.1"/>
    <property type="molecule type" value="Genomic_DNA"/>
</dbReference>
<dbReference type="SUPFAM" id="SSF54695">
    <property type="entry name" value="POZ domain"/>
    <property type="match status" value="1"/>
</dbReference>